<dbReference type="Proteomes" id="UP001565368">
    <property type="component" value="Unassembled WGS sequence"/>
</dbReference>
<accession>A0ABR3Q3M1</accession>
<evidence type="ECO:0000313" key="2">
    <source>
        <dbReference type="EMBL" id="KAL1409350.1"/>
    </source>
</evidence>
<keyword evidence="1" id="KW-1133">Transmembrane helix</keyword>
<proteinExistence type="predicted"/>
<dbReference type="EMBL" id="JBBXJM010000003">
    <property type="protein sequence ID" value="KAL1409350.1"/>
    <property type="molecule type" value="Genomic_DNA"/>
</dbReference>
<keyword evidence="3" id="KW-1185">Reference proteome</keyword>
<name>A0ABR3Q3M1_9TREE</name>
<gene>
    <name evidence="2" type="ORF">Q8F55_003332</name>
</gene>
<dbReference type="RefSeq" id="XP_069209294.1">
    <property type="nucleotide sequence ID" value="XM_069351876.1"/>
</dbReference>
<dbReference type="GeneID" id="95984375"/>
<keyword evidence="1" id="KW-0472">Membrane</keyword>
<protein>
    <submittedName>
        <fullName evidence="2">Uncharacterized protein</fullName>
    </submittedName>
</protein>
<organism evidence="2 3">
    <name type="scientific">Vanrija albida</name>
    <dbReference type="NCBI Taxonomy" id="181172"/>
    <lineage>
        <taxon>Eukaryota</taxon>
        <taxon>Fungi</taxon>
        <taxon>Dikarya</taxon>
        <taxon>Basidiomycota</taxon>
        <taxon>Agaricomycotina</taxon>
        <taxon>Tremellomycetes</taxon>
        <taxon>Trichosporonales</taxon>
        <taxon>Trichosporonaceae</taxon>
        <taxon>Vanrija</taxon>
    </lineage>
</organism>
<evidence type="ECO:0000256" key="1">
    <source>
        <dbReference type="SAM" id="Phobius"/>
    </source>
</evidence>
<feature type="transmembrane region" description="Helical" evidence="1">
    <location>
        <begin position="45"/>
        <end position="63"/>
    </location>
</feature>
<sequence>MYPRDTDLIEVLDAQASARAAVHSSRRIIELQLIFNDNPRLRPRFVHMWILGAVLVLAIDYVTGSLESRAGLLQSLEIFNQPNLTPADVPHETSVGQRDIMRQCARAVDALLAVGDERTARGLRPTDEGGLAGFFDSVAGRIAATEEQTAVNVLPHDVLAALFPDLSDFDFSFLAAPGPQ</sequence>
<reference evidence="2 3" key="1">
    <citation type="submission" date="2023-08" db="EMBL/GenBank/DDBJ databases">
        <title>Annotated Genome Sequence of Vanrija albida AlHP1.</title>
        <authorList>
            <person name="Herzog R."/>
        </authorList>
    </citation>
    <scope>NUCLEOTIDE SEQUENCE [LARGE SCALE GENOMIC DNA]</scope>
    <source>
        <strain evidence="2 3">AlHP1</strain>
    </source>
</reference>
<evidence type="ECO:0000313" key="3">
    <source>
        <dbReference type="Proteomes" id="UP001565368"/>
    </source>
</evidence>
<keyword evidence="1" id="KW-0812">Transmembrane</keyword>
<comment type="caution">
    <text evidence="2">The sequence shown here is derived from an EMBL/GenBank/DDBJ whole genome shotgun (WGS) entry which is preliminary data.</text>
</comment>